<dbReference type="PANTHER" id="PTHR43333:SF1">
    <property type="entry name" value="D-ISOMER SPECIFIC 2-HYDROXYACID DEHYDROGENASE NAD-BINDING DOMAIN-CONTAINING PROTEIN"/>
    <property type="match status" value="1"/>
</dbReference>
<sequence>MTLDRLRVAVVTPLSDENADLIRQADPRIELVLEQDLLPPMRFPGDHNGDPAFTRTPEQQARYEQLCDSADALYGIPDTNPAALARTAAANPGLKWVHTMAAGGGSQVKAAQLPEEQLQRIEFTTSAGAHSQTLAEFAVFGVMCGAKDLPRLQALQAERTWADRWAMRQVFQMTVLVVGMGHIGRETSRLFHALGARVIGVNRTVREVEGVEQIFGVDQLAEVIGQADAVINCLPEATDTTGLISAEVLAQVKPGAIFVSTGRGTCVDEQALVQALSDGRISFAALDVFAVEPLPADSPLWAMPHVVIAPHTGALNDQEDVLIARLFADNARRLLDGEELANRVDKVKFY</sequence>
<dbReference type="SUPFAM" id="SSF51735">
    <property type="entry name" value="NAD(P)-binding Rossmann-fold domains"/>
    <property type="match status" value="1"/>
</dbReference>
<dbReference type="RefSeq" id="WP_343872395.1">
    <property type="nucleotide sequence ID" value="NZ_BAAAIX010000007.1"/>
</dbReference>
<evidence type="ECO:0000256" key="1">
    <source>
        <dbReference type="ARBA" id="ARBA00023002"/>
    </source>
</evidence>
<reference evidence="5" key="1">
    <citation type="journal article" date="2019" name="Int. J. Syst. Evol. Microbiol.">
        <title>The Global Catalogue of Microorganisms (GCM) 10K type strain sequencing project: providing services to taxonomists for standard genome sequencing and annotation.</title>
        <authorList>
            <consortium name="The Broad Institute Genomics Platform"/>
            <consortium name="The Broad Institute Genome Sequencing Center for Infectious Disease"/>
            <person name="Wu L."/>
            <person name="Ma J."/>
        </authorList>
    </citation>
    <scope>NUCLEOTIDE SEQUENCE [LARGE SCALE GENOMIC DNA]</scope>
    <source>
        <strain evidence="5">CAIM 431</strain>
    </source>
</reference>
<keyword evidence="1" id="KW-0560">Oxidoreductase</keyword>
<protein>
    <submittedName>
        <fullName evidence="4">D-2-hydroxyacid dehydrogenase</fullName>
    </submittedName>
</protein>
<evidence type="ECO:0000256" key="2">
    <source>
        <dbReference type="ARBA" id="ARBA00023027"/>
    </source>
</evidence>
<comment type="caution">
    <text evidence="4">The sequence shown here is derived from an EMBL/GenBank/DDBJ whole genome shotgun (WGS) entry which is preliminary data.</text>
</comment>
<dbReference type="PANTHER" id="PTHR43333">
    <property type="entry name" value="2-HACID_DH_C DOMAIN-CONTAINING PROTEIN"/>
    <property type="match status" value="1"/>
</dbReference>
<dbReference type="Pfam" id="PF02826">
    <property type="entry name" value="2-Hacid_dh_C"/>
    <property type="match status" value="1"/>
</dbReference>
<keyword evidence="5" id="KW-1185">Reference proteome</keyword>
<dbReference type="Proteomes" id="UP001597326">
    <property type="component" value="Unassembled WGS sequence"/>
</dbReference>
<evidence type="ECO:0000313" key="4">
    <source>
        <dbReference type="EMBL" id="MFD1889373.1"/>
    </source>
</evidence>
<keyword evidence="2" id="KW-0520">NAD</keyword>
<proteinExistence type="predicted"/>
<dbReference type="EMBL" id="JBHUFZ010000008">
    <property type="protein sequence ID" value="MFD1889373.1"/>
    <property type="molecule type" value="Genomic_DNA"/>
</dbReference>
<evidence type="ECO:0000259" key="3">
    <source>
        <dbReference type="Pfam" id="PF02826"/>
    </source>
</evidence>
<accession>A0ABW4RUT3</accession>
<name>A0ABW4RUT3_9ACTN</name>
<dbReference type="InterPro" id="IPR006140">
    <property type="entry name" value="D-isomer_DH_NAD-bd"/>
</dbReference>
<dbReference type="Gene3D" id="3.40.50.720">
    <property type="entry name" value="NAD(P)-binding Rossmann-like Domain"/>
    <property type="match status" value="2"/>
</dbReference>
<dbReference type="InterPro" id="IPR036291">
    <property type="entry name" value="NAD(P)-bd_dom_sf"/>
</dbReference>
<evidence type="ECO:0000313" key="5">
    <source>
        <dbReference type="Proteomes" id="UP001597326"/>
    </source>
</evidence>
<organism evidence="4 5">
    <name type="scientific">Luteococcus peritonei</name>
    <dbReference type="NCBI Taxonomy" id="88874"/>
    <lineage>
        <taxon>Bacteria</taxon>
        <taxon>Bacillati</taxon>
        <taxon>Actinomycetota</taxon>
        <taxon>Actinomycetes</taxon>
        <taxon>Propionibacteriales</taxon>
        <taxon>Propionibacteriaceae</taxon>
        <taxon>Luteococcus</taxon>
    </lineage>
</organism>
<dbReference type="CDD" id="cd05300">
    <property type="entry name" value="2-Hacid_dh_1"/>
    <property type="match status" value="1"/>
</dbReference>
<feature type="domain" description="D-isomer specific 2-hydroxyacid dehydrogenase NAD-binding" evidence="3">
    <location>
        <begin position="145"/>
        <end position="313"/>
    </location>
</feature>
<gene>
    <name evidence="4" type="ORF">ACFSCS_04115</name>
</gene>